<feature type="chain" id="PRO_5002735425" evidence="6">
    <location>
        <begin position="24"/>
        <end position="743"/>
    </location>
</feature>
<organism evidence="9 10">
    <name type="scientific">Prochlorococcus marinus (strain MIT 9211)</name>
    <dbReference type="NCBI Taxonomy" id="93059"/>
    <lineage>
        <taxon>Bacteria</taxon>
        <taxon>Bacillati</taxon>
        <taxon>Cyanobacteriota</taxon>
        <taxon>Cyanophyceae</taxon>
        <taxon>Synechococcales</taxon>
        <taxon>Prochlorococcaceae</taxon>
        <taxon>Prochlorococcus</taxon>
    </lineage>
</organism>
<dbReference type="RefSeq" id="WP_012195944.1">
    <property type="nucleotide sequence ID" value="NC_009976.1"/>
</dbReference>
<evidence type="ECO:0000256" key="4">
    <source>
        <dbReference type="ARBA" id="ARBA00023136"/>
    </source>
</evidence>
<keyword evidence="5" id="KW-0998">Cell outer membrane</keyword>
<evidence type="ECO:0000313" key="9">
    <source>
        <dbReference type="EMBL" id="ABX09323.1"/>
    </source>
</evidence>
<dbReference type="Pfam" id="PF01103">
    <property type="entry name" value="Omp85"/>
    <property type="match status" value="1"/>
</dbReference>
<dbReference type="Pfam" id="PF08479">
    <property type="entry name" value="POTRA_2"/>
    <property type="match status" value="1"/>
</dbReference>
<evidence type="ECO:0000256" key="5">
    <source>
        <dbReference type="ARBA" id="ARBA00023237"/>
    </source>
</evidence>
<dbReference type="Gene3D" id="2.40.160.50">
    <property type="entry name" value="membrane protein fhac: a member of the omp85/tpsb transporter family"/>
    <property type="match status" value="1"/>
</dbReference>
<dbReference type="KEGG" id="pmj:P9211_13921"/>
<feature type="domain" description="Bacterial surface antigen (D15)" evidence="7">
    <location>
        <begin position="342"/>
        <end position="726"/>
    </location>
</feature>
<keyword evidence="10" id="KW-1185">Reference proteome</keyword>
<protein>
    <submittedName>
        <fullName evidence="9">Membrane protein-like protein</fullName>
    </submittedName>
</protein>
<proteinExistence type="predicted"/>
<dbReference type="Proteomes" id="UP000000788">
    <property type="component" value="Chromosome"/>
</dbReference>
<dbReference type="OrthoDB" id="9776356at2"/>
<evidence type="ECO:0000259" key="8">
    <source>
        <dbReference type="Pfam" id="PF08479"/>
    </source>
</evidence>
<gene>
    <name evidence="9" type="ordered locus">P9211_13921</name>
</gene>
<evidence type="ECO:0000313" key="10">
    <source>
        <dbReference type="Proteomes" id="UP000000788"/>
    </source>
</evidence>
<dbReference type="Gene3D" id="3.10.20.310">
    <property type="entry name" value="membrane protein fhac"/>
    <property type="match status" value="3"/>
</dbReference>
<name>A9BBW1_PROM4</name>
<comment type="subcellular location">
    <subcellularLocation>
        <location evidence="1">Membrane</location>
    </subcellularLocation>
</comment>
<keyword evidence="3 6" id="KW-0732">Signal</keyword>
<evidence type="ECO:0000256" key="1">
    <source>
        <dbReference type="ARBA" id="ARBA00004370"/>
    </source>
</evidence>
<dbReference type="PANTHER" id="PTHR12815">
    <property type="entry name" value="SORTING AND ASSEMBLY MACHINERY SAMM50 PROTEIN FAMILY MEMBER"/>
    <property type="match status" value="1"/>
</dbReference>
<evidence type="ECO:0000256" key="2">
    <source>
        <dbReference type="ARBA" id="ARBA00022692"/>
    </source>
</evidence>
<dbReference type="InterPro" id="IPR039910">
    <property type="entry name" value="D15-like"/>
</dbReference>
<sequence length="743" mass="80963">MTRKPTVKSIQVLRRGACLLALALPLVGGSASSDSSNEKDNLKKSFSDLHSFEIAESKEGDATSDSDDSEPLVQISEVVIKGLEGHPSQKRLEYAAYDAMSIRPGSKVTRSEVKNDLNSIYSTGWFSGVAIDPINTPLGVQLLVRVEPNPSLTKIEINPEGTKLTQEVIDNIFNFDYGKTLNLNVLQLRMKSLKDWYNKKGYSLARILGPNRVTADGTVQLKVIEGTVQSVKIEFLDQEGNTVRENGKPVKGKTRNWVIERELLTKPGSVFNREVLESDIKRLYGTSLFSDLKVTLNPVAGDPGKVIIVLGITEQRTGSLTGGLGYSGAQGAFGSIGLQESNLLGRSWTADWNFTYGEYGALVKLSLTDPWIKGDKFRTTFRTSVFISREVPQEFRSDDSGKFEGVKDYYQAPGSAGSATVYDIGTAHGGGVGGPFSSIATAKASDSTISWFDYAGDSIILQKTGGGFSFSRPLNGGDPFKKAEWNVLAGMNFQKVEPIDYASNKRPYGVVDNKYTSSNTSTNDDVICVAFNCATENTLVSVRTAVNRNKLNDSRNPTSGNLFSLSTEQFVSVGENSPTFNRLKTSYSYFIPIDWVKLHKGCRPKAGEKYECPQTLGFQVKAGSIVGDLPPYEAFCLGGSKSVRGWAACDLAVSRSFGEASAEYRFPIWRMVSGSFFVDAGTDFSTQENVPGKPGKLLEKEGSGFSPGAGLSFNTPVGPLRFEAASKDFGDDWRYNLGFGWKF</sequence>
<dbReference type="EMBL" id="CP000878">
    <property type="protein sequence ID" value="ABX09323.1"/>
    <property type="molecule type" value="Genomic_DNA"/>
</dbReference>
<dbReference type="eggNOG" id="COG4775">
    <property type="taxonomic scope" value="Bacteria"/>
</dbReference>
<dbReference type="InterPro" id="IPR000184">
    <property type="entry name" value="Bac_surfAg_D15"/>
</dbReference>
<reference evidence="9 10" key="1">
    <citation type="journal article" date="2007" name="PLoS Genet.">
        <title>Patterns and implications of gene gain and loss in the evolution of Prochlorococcus.</title>
        <authorList>
            <person name="Kettler G.C."/>
            <person name="Martiny A.C."/>
            <person name="Huang K."/>
            <person name="Zucker J."/>
            <person name="Coleman M.L."/>
            <person name="Rodrigue S."/>
            <person name="Chen F."/>
            <person name="Lapidus A."/>
            <person name="Ferriera S."/>
            <person name="Johnson J."/>
            <person name="Steglich C."/>
            <person name="Church G.M."/>
            <person name="Richardson P."/>
            <person name="Chisholm S.W."/>
        </authorList>
    </citation>
    <scope>NUCLEOTIDE SEQUENCE [LARGE SCALE GENOMIC DNA]</scope>
    <source>
        <strain evidence="10">MIT 9211</strain>
    </source>
</reference>
<accession>A9BBW1</accession>
<evidence type="ECO:0000256" key="6">
    <source>
        <dbReference type="SAM" id="SignalP"/>
    </source>
</evidence>
<dbReference type="AlphaFoldDB" id="A9BBW1"/>
<feature type="signal peptide" evidence="6">
    <location>
        <begin position="1"/>
        <end position="23"/>
    </location>
</feature>
<dbReference type="STRING" id="93059.P9211_13921"/>
<evidence type="ECO:0000259" key="7">
    <source>
        <dbReference type="Pfam" id="PF01103"/>
    </source>
</evidence>
<keyword evidence="2" id="KW-0812">Transmembrane</keyword>
<dbReference type="PANTHER" id="PTHR12815:SF47">
    <property type="entry name" value="TRANSLOCATION AND ASSEMBLY MODULE SUBUNIT TAMA"/>
    <property type="match status" value="1"/>
</dbReference>
<dbReference type="GO" id="GO:0019867">
    <property type="term" value="C:outer membrane"/>
    <property type="evidence" value="ECO:0007669"/>
    <property type="project" value="InterPro"/>
</dbReference>
<keyword evidence="4" id="KW-0472">Membrane</keyword>
<dbReference type="InterPro" id="IPR013686">
    <property type="entry name" value="Polypept-transport_assoc_ShlB"/>
</dbReference>
<evidence type="ECO:0000256" key="3">
    <source>
        <dbReference type="ARBA" id="ARBA00022729"/>
    </source>
</evidence>
<dbReference type="HOGENOM" id="CLU_007664_2_0_3"/>
<feature type="domain" description="Polypeptide-transport-associated ShlB-type" evidence="8">
    <location>
        <begin position="160"/>
        <end position="226"/>
    </location>
</feature>